<dbReference type="AlphaFoldDB" id="A0A9D4PHN6"/>
<evidence type="ECO:0000313" key="1">
    <source>
        <dbReference type="EMBL" id="KAH7942959.1"/>
    </source>
</evidence>
<protein>
    <submittedName>
        <fullName evidence="1">Uncharacterized protein</fullName>
    </submittedName>
</protein>
<sequence>MACSPEESAYIHVRPEYSRAYPELQLILAGKTITRVAHLRILGLPVRENYALPCQATRRKDIEQADRLLRSTFKAALVQPQNASTAALPQRGMLNTHATATLLAQRE</sequence>
<comment type="caution">
    <text evidence="1">The sequence shown here is derived from an EMBL/GenBank/DDBJ whole genome shotgun (WGS) entry which is preliminary data.</text>
</comment>
<organism evidence="1 2">
    <name type="scientific">Rhipicephalus sanguineus</name>
    <name type="common">Brown dog tick</name>
    <name type="synonym">Ixodes sanguineus</name>
    <dbReference type="NCBI Taxonomy" id="34632"/>
    <lineage>
        <taxon>Eukaryota</taxon>
        <taxon>Metazoa</taxon>
        <taxon>Ecdysozoa</taxon>
        <taxon>Arthropoda</taxon>
        <taxon>Chelicerata</taxon>
        <taxon>Arachnida</taxon>
        <taxon>Acari</taxon>
        <taxon>Parasitiformes</taxon>
        <taxon>Ixodida</taxon>
        <taxon>Ixodoidea</taxon>
        <taxon>Ixodidae</taxon>
        <taxon>Rhipicephalinae</taxon>
        <taxon>Rhipicephalus</taxon>
        <taxon>Rhipicephalus</taxon>
    </lineage>
</organism>
<accession>A0A9D4PHN6</accession>
<keyword evidence="2" id="KW-1185">Reference proteome</keyword>
<gene>
    <name evidence="1" type="ORF">HPB52_002734</name>
</gene>
<evidence type="ECO:0000313" key="2">
    <source>
        <dbReference type="Proteomes" id="UP000821837"/>
    </source>
</evidence>
<name>A0A9D4PHN6_RHISA</name>
<reference evidence="1" key="2">
    <citation type="submission" date="2021-09" db="EMBL/GenBank/DDBJ databases">
        <authorList>
            <person name="Jia N."/>
            <person name="Wang J."/>
            <person name="Shi W."/>
            <person name="Du L."/>
            <person name="Sun Y."/>
            <person name="Zhan W."/>
            <person name="Jiang J."/>
            <person name="Wang Q."/>
            <person name="Zhang B."/>
            <person name="Ji P."/>
            <person name="Sakyi L.B."/>
            <person name="Cui X."/>
            <person name="Yuan T."/>
            <person name="Jiang B."/>
            <person name="Yang W."/>
            <person name="Lam T.T.-Y."/>
            <person name="Chang Q."/>
            <person name="Ding S."/>
            <person name="Wang X."/>
            <person name="Zhu J."/>
            <person name="Ruan X."/>
            <person name="Zhao L."/>
            <person name="Wei J."/>
            <person name="Que T."/>
            <person name="Du C."/>
            <person name="Cheng J."/>
            <person name="Dai P."/>
            <person name="Han X."/>
            <person name="Huang E."/>
            <person name="Gao Y."/>
            <person name="Liu J."/>
            <person name="Shao H."/>
            <person name="Ye R."/>
            <person name="Li L."/>
            <person name="Wei W."/>
            <person name="Wang X."/>
            <person name="Wang C."/>
            <person name="Huo Q."/>
            <person name="Li W."/>
            <person name="Guo W."/>
            <person name="Chen H."/>
            <person name="Chen S."/>
            <person name="Zhou L."/>
            <person name="Zhou L."/>
            <person name="Ni X."/>
            <person name="Tian J."/>
            <person name="Zhou Y."/>
            <person name="Sheng Y."/>
            <person name="Liu T."/>
            <person name="Pan Y."/>
            <person name="Xia L."/>
            <person name="Li J."/>
            <person name="Zhao F."/>
            <person name="Cao W."/>
        </authorList>
    </citation>
    <scope>NUCLEOTIDE SEQUENCE</scope>
    <source>
        <strain evidence="1">Rsan-2018</strain>
        <tissue evidence="1">Larvae</tissue>
    </source>
</reference>
<dbReference type="EMBL" id="JABSTV010001253">
    <property type="protein sequence ID" value="KAH7942959.1"/>
    <property type="molecule type" value="Genomic_DNA"/>
</dbReference>
<dbReference type="Proteomes" id="UP000821837">
    <property type="component" value="Unassembled WGS sequence"/>
</dbReference>
<proteinExistence type="predicted"/>
<reference evidence="1" key="1">
    <citation type="journal article" date="2020" name="Cell">
        <title>Large-Scale Comparative Analyses of Tick Genomes Elucidate Their Genetic Diversity and Vector Capacities.</title>
        <authorList>
            <consortium name="Tick Genome and Microbiome Consortium (TIGMIC)"/>
            <person name="Jia N."/>
            <person name="Wang J."/>
            <person name="Shi W."/>
            <person name="Du L."/>
            <person name="Sun Y."/>
            <person name="Zhan W."/>
            <person name="Jiang J.F."/>
            <person name="Wang Q."/>
            <person name="Zhang B."/>
            <person name="Ji P."/>
            <person name="Bell-Sakyi L."/>
            <person name="Cui X.M."/>
            <person name="Yuan T.T."/>
            <person name="Jiang B.G."/>
            <person name="Yang W.F."/>
            <person name="Lam T.T."/>
            <person name="Chang Q.C."/>
            <person name="Ding S.J."/>
            <person name="Wang X.J."/>
            <person name="Zhu J.G."/>
            <person name="Ruan X.D."/>
            <person name="Zhao L."/>
            <person name="Wei J.T."/>
            <person name="Ye R.Z."/>
            <person name="Que T.C."/>
            <person name="Du C.H."/>
            <person name="Zhou Y.H."/>
            <person name="Cheng J.X."/>
            <person name="Dai P.F."/>
            <person name="Guo W.B."/>
            <person name="Han X.H."/>
            <person name="Huang E.J."/>
            <person name="Li L.F."/>
            <person name="Wei W."/>
            <person name="Gao Y.C."/>
            <person name="Liu J.Z."/>
            <person name="Shao H.Z."/>
            <person name="Wang X."/>
            <person name="Wang C.C."/>
            <person name="Yang T.C."/>
            <person name="Huo Q.B."/>
            <person name="Li W."/>
            <person name="Chen H.Y."/>
            <person name="Chen S.E."/>
            <person name="Zhou L.G."/>
            <person name="Ni X.B."/>
            <person name="Tian J.H."/>
            <person name="Sheng Y."/>
            <person name="Liu T."/>
            <person name="Pan Y.S."/>
            <person name="Xia L.Y."/>
            <person name="Li J."/>
            <person name="Zhao F."/>
            <person name="Cao W.C."/>
        </authorList>
    </citation>
    <scope>NUCLEOTIDE SEQUENCE</scope>
    <source>
        <strain evidence="1">Rsan-2018</strain>
    </source>
</reference>